<dbReference type="Proteomes" id="UP000253845">
    <property type="component" value="Unassembled WGS sequence"/>
</dbReference>
<dbReference type="VEuPathDB" id="FungiDB:M747DRAFT_164828"/>
<gene>
    <name evidence="1" type="ORF">M747DRAFT_164828</name>
</gene>
<dbReference type="AlphaFoldDB" id="A0A370CAG9"/>
<evidence type="ECO:0000313" key="1">
    <source>
        <dbReference type="EMBL" id="RDH23210.1"/>
    </source>
</evidence>
<sequence length="109" mass="12440">MYQTELSAQSSPELTGAIPKRGGLEYLRSIVLSLHCLLLLIPTTPEPSYRWHFYCRHQFPQYRSIKIYPLFRERTEALMVLRASMGVPLRRETSCQVRCRLPGGAGGDA</sequence>
<protein>
    <submittedName>
        <fullName evidence="1">Uncharacterized protein</fullName>
    </submittedName>
</protein>
<accession>A0A370CAG9</accession>
<organism evidence="1 2">
    <name type="scientific">Aspergillus niger ATCC 13496</name>
    <dbReference type="NCBI Taxonomy" id="1353008"/>
    <lineage>
        <taxon>Eukaryota</taxon>
        <taxon>Fungi</taxon>
        <taxon>Dikarya</taxon>
        <taxon>Ascomycota</taxon>
        <taxon>Pezizomycotina</taxon>
        <taxon>Eurotiomycetes</taxon>
        <taxon>Eurotiomycetidae</taxon>
        <taxon>Eurotiales</taxon>
        <taxon>Aspergillaceae</taxon>
        <taxon>Aspergillus</taxon>
        <taxon>Aspergillus subgen. Circumdati</taxon>
    </lineage>
</organism>
<evidence type="ECO:0000313" key="2">
    <source>
        <dbReference type="Proteomes" id="UP000253845"/>
    </source>
</evidence>
<dbReference type="EMBL" id="KZ851905">
    <property type="protein sequence ID" value="RDH23210.1"/>
    <property type="molecule type" value="Genomic_DNA"/>
</dbReference>
<reference evidence="1 2" key="1">
    <citation type="submission" date="2018-07" db="EMBL/GenBank/DDBJ databases">
        <title>Section-level genome sequencing of Aspergillus section Nigri to investigate inter- and intra-species variation.</title>
        <authorList>
            <consortium name="DOE Joint Genome Institute"/>
            <person name="Vesth T.C."/>
            <person name="Nybo J.L."/>
            <person name="Theobald S."/>
            <person name="Frisvad J.C."/>
            <person name="Larsen T.O."/>
            <person name="Nielsen K.F."/>
            <person name="Hoof J.B."/>
            <person name="Brandl J."/>
            <person name="Salamov A."/>
            <person name="Riley R."/>
            <person name="Gladden J.M."/>
            <person name="Phatale P."/>
            <person name="Nielsen M.T."/>
            <person name="Lyhne E.K."/>
            <person name="Kogle M.E."/>
            <person name="Strasser K."/>
            <person name="McDonnell E."/>
            <person name="Barry K."/>
            <person name="Clum A."/>
            <person name="Chen C."/>
            <person name="Nolan M."/>
            <person name="Sandor L."/>
            <person name="Kuo A."/>
            <person name="Lipzen A."/>
            <person name="Hainaut M."/>
            <person name="Drula E."/>
            <person name="Tsang A."/>
            <person name="Magnuson J.K."/>
            <person name="Henrissat B."/>
            <person name="Wiebenga A."/>
            <person name="Simmons B.A."/>
            <person name="Makela M.R."/>
            <person name="De vries R.P."/>
            <person name="Grigoriev I.V."/>
            <person name="Mortensen U.H."/>
            <person name="Baker S.E."/>
            <person name="Andersen M.R."/>
        </authorList>
    </citation>
    <scope>NUCLEOTIDE SEQUENCE [LARGE SCALE GENOMIC DNA]</scope>
    <source>
        <strain evidence="1 2">ATCC 13496</strain>
    </source>
</reference>
<proteinExistence type="predicted"/>
<name>A0A370CAG9_ASPNG</name>